<dbReference type="InterPro" id="IPR052298">
    <property type="entry name" value="ZMYND10"/>
</dbReference>
<accession>F0WSZ4</accession>
<proteinExistence type="predicted"/>
<name>F0WSZ4_9STRA</name>
<dbReference type="EMBL" id="FR824287">
    <property type="protein sequence ID" value="CCA24479.1"/>
    <property type="molecule type" value="Genomic_DNA"/>
</dbReference>
<organism evidence="1">
    <name type="scientific">Albugo laibachii Nc14</name>
    <dbReference type="NCBI Taxonomy" id="890382"/>
    <lineage>
        <taxon>Eukaryota</taxon>
        <taxon>Sar</taxon>
        <taxon>Stramenopiles</taxon>
        <taxon>Oomycota</taxon>
        <taxon>Peronosporomycetes</taxon>
        <taxon>Albuginales</taxon>
        <taxon>Albuginaceae</taxon>
        <taxon>Albugo</taxon>
    </lineage>
</organism>
<dbReference type="PANTHER" id="PTHR13244:SF7">
    <property type="entry name" value="ZINC FINGER MYND DOMAIN-CONTAINING PROTEIN 10"/>
    <property type="match status" value="1"/>
</dbReference>
<dbReference type="GO" id="GO:0005737">
    <property type="term" value="C:cytoplasm"/>
    <property type="evidence" value="ECO:0007669"/>
    <property type="project" value="TreeGrafter"/>
</dbReference>
<reference evidence="1" key="1">
    <citation type="journal article" date="2011" name="PLoS Biol.">
        <title>Gene gain and loss during evolution of obligate parasitism in the white rust pathogen of Arabidopsis thaliana.</title>
        <authorList>
            <person name="Kemen E."/>
            <person name="Gardiner A."/>
            <person name="Schultz-Larsen T."/>
            <person name="Kemen A.C."/>
            <person name="Balmuth A.L."/>
            <person name="Robert-Seilaniantz A."/>
            <person name="Bailey K."/>
            <person name="Holub E."/>
            <person name="Studholme D.J."/>
            <person name="Maclean D."/>
            <person name="Jones J.D."/>
        </authorList>
    </citation>
    <scope>NUCLEOTIDE SEQUENCE</scope>
</reference>
<gene>
    <name evidence="1" type="primary">AlNc14C242G9484</name>
    <name evidence="1" type="ORF">ALNC14_106230</name>
</gene>
<dbReference type="AlphaFoldDB" id="F0WSZ4"/>
<dbReference type="PANTHER" id="PTHR13244">
    <property type="entry name" value="ZINC FINGER MYND DOMAIN CONTAINING PROTEIN 10"/>
    <property type="match status" value="1"/>
</dbReference>
<sequence>MIQMLQSVHPKEELARQEMELEFRITPISNDKAATKTIWKKFVHQKWKIVEPSELLVLTPTEAQAWIAVYYLLRTETSRIHYEMTQSRKDQLLRIRKYINEFLVDQLPFLVDVQRYLDELALMQVSSTEGSGKHENLILEAVPRLSDSIKQ</sequence>
<reference evidence="1" key="2">
    <citation type="submission" date="2011-02" db="EMBL/GenBank/DDBJ databases">
        <authorList>
            <person name="MacLean D."/>
        </authorList>
    </citation>
    <scope>NUCLEOTIDE SEQUENCE</scope>
</reference>
<dbReference type="HOGENOM" id="CLU_1734856_0_0_1"/>
<evidence type="ECO:0000313" key="1">
    <source>
        <dbReference type="EMBL" id="CCA24479.1"/>
    </source>
</evidence>
<protein>
    <submittedName>
        <fullName evidence="1">Uncharacterized protein AlNc14C242G9484</fullName>
    </submittedName>
</protein>